<sequence length="74" mass="8212">MSGFSVRRGFVNAVSPGALTRETLRFSGRLGAVSPCSIERNLSGSLCMCRGDYKDLLHIIVFYLRRVAPVYLTE</sequence>
<reference evidence="1 2" key="1">
    <citation type="journal article" date="2018" name="Nat. Ecol. Evol.">
        <title>Shark genomes provide insights into elasmobranch evolution and the origin of vertebrates.</title>
        <authorList>
            <person name="Hara Y"/>
            <person name="Yamaguchi K"/>
            <person name="Onimaru K"/>
            <person name="Kadota M"/>
            <person name="Koyanagi M"/>
            <person name="Keeley SD"/>
            <person name="Tatsumi K"/>
            <person name="Tanaka K"/>
            <person name="Motone F"/>
            <person name="Kageyama Y"/>
            <person name="Nozu R"/>
            <person name="Adachi N"/>
            <person name="Nishimura O"/>
            <person name="Nakagawa R"/>
            <person name="Tanegashima C"/>
            <person name="Kiyatake I"/>
            <person name="Matsumoto R"/>
            <person name="Murakumo K"/>
            <person name="Nishida K"/>
            <person name="Terakita A"/>
            <person name="Kuratani S"/>
            <person name="Sato K"/>
            <person name="Hyodo S Kuraku.S."/>
        </authorList>
    </citation>
    <scope>NUCLEOTIDE SEQUENCE [LARGE SCALE GENOMIC DNA]</scope>
</reference>
<name>A0A401RU00_CHIPU</name>
<evidence type="ECO:0000313" key="2">
    <source>
        <dbReference type="Proteomes" id="UP000287033"/>
    </source>
</evidence>
<accession>A0A401RU00</accession>
<proteinExistence type="predicted"/>
<organism evidence="1 2">
    <name type="scientific">Chiloscyllium punctatum</name>
    <name type="common">Brownbanded bambooshark</name>
    <name type="synonym">Hemiscyllium punctatum</name>
    <dbReference type="NCBI Taxonomy" id="137246"/>
    <lineage>
        <taxon>Eukaryota</taxon>
        <taxon>Metazoa</taxon>
        <taxon>Chordata</taxon>
        <taxon>Craniata</taxon>
        <taxon>Vertebrata</taxon>
        <taxon>Chondrichthyes</taxon>
        <taxon>Elasmobranchii</taxon>
        <taxon>Galeomorphii</taxon>
        <taxon>Galeoidea</taxon>
        <taxon>Orectolobiformes</taxon>
        <taxon>Hemiscylliidae</taxon>
        <taxon>Chiloscyllium</taxon>
    </lineage>
</organism>
<comment type="caution">
    <text evidence="1">The sequence shown here is derived from an EMBL/GenBank/DDBJ whole genome shotgun (WGS) entry which is preliminary data.</text>
</comment>
<dbReference type="Proteomes" id="UP000287033">
    <property type="component" value="Unassembled WGS sequence"/>
</dbReference>
<keyword evidence="2" id="KW-1185">Reference proteome</keyword>
<dbReference type="AlphaFoldDB" id="A0A401RU00"/>
<evidence type="ECO:0000313" key="1">
    <source>
        <dbReference type="EMBL" id="GCC21592.1"/>
    </source>
</evidence>
<dbReference type="EMBL" id="BEZZ01002330">
    <property type="protein sequence ID" value="GCC21592.1"/>
    <property type="molecule type" value="Genomic_DNA"/>
</dbReference>
<protein>
    <submittedName>
        <fullName evidence="1">Uncharacterized protein</fullName>
    </submittedName>
</protein>
<gene>
    <name evidence="1" type="ORF">chiPu_0020066</name>
</gene>